<dbReference type="KEGG" id="scou:SCORR_v1c05620"/>
<feature type="transmembrane region" description="Helical" evidence="12">
    <location>
        <begin position="96"/>
        <end position="115"/>
    </location>
</feature>
<dbReference type="InterPro" id="IPR018303">
    <property type="entry name" value="ATPase_P-typ_P_site"/>
</dbReference>
<evidence type="ECO:0000256" key="4">
    <source>
        <dbReference type="ARBA" id="ARBA00022553"/>
    </source>
</evidence>
<dbReference type="SFLD" id="SFLDG00002">
    <property type="entry name" value="C1.7:_P-type_atpase_like"/>
    <property type="match status" value="1"/>
</dbReference>
<dbReference type="FunFam" id="2.70.150.10:FF:000160">
    <property type="entry name" value="Sarcoplasmic/endoplasmic reticulum calcium ATPase 1"/>
    <property type="match status" value="1"/>
</dbReference>
<dbReference type="SUPFAM" id="SSF81653">
    <property type="entry name" value="Calcium ATPase, transduction domain A"/>
    <property type="match status" value="1"/>
</dbReference>
<dbReference type="PANTHER" id="PTHR43294">
    <property type="entry name" value="SODIUM/POTASSIUM-TRANSPORTING ATPASE SUBUNIT ALPHA"/>
    <property type="match status" value="1"/>
</dbReference>
<evidence type="ECO:0000256" key="9">
    <source>
        <dbReference type="ARBA" id="ARBA00022967"/>
    </source>
</evidence>
<organism evidence="14 15">
    <name type="scientific">Spiroplasma corruscae</name>
    <dbReference type="NCBI Taxonomy" id="216934"/>
    <lineage>
        <taxon>Bacteria</taxon>
        <taxon>Bacillati</taxon>
        <taxon>Mycoplasmatota</taxon>
        <taxon>Mollicutes</taxon>
        <taxon>Entomoplasmatales</taxon>
        <taxon>Spiroplasmataceae</taxon>
        <taxon>Spiroplasma</taxon>
    </lineage>
</organism>
<keyword evidence="6" id="KW-0547">Nucleotide-binding</keyword>
<evidence type="ECO:0000256" key="7">
    <source>
        <dbReference type="ARBA" id="ARBA00022840"/>
    </source>
</evidence>
<dbReference type="AlphaFoldDB" id="A0A222EPY0"/>
<dbReference type="InterPro" id="IPR050510">
    <property type="entry name" value="Cation_transp_ATPase_P-type"/>
</dbReference>
<evidence type="ECO:0000256" key="1">
    <source>
        <dbReference type="ARBA" id="ARBA00004651"/>
    </source>
</evidence>
<dbReference type="PRINTS" id="PR00120">
    <property type="entry name" value="HATPASE"/>
</dbReference>
<dbReference type="PANTHER" id="PTHR43294:SF21">
    <property type="entry name" value="CATION TRANSPORTING ATPASE"/>
    <property type="match status" value="1"/>
</dbReference>
<dbReference type="PROSITE" id="PS00154">
    <property type="entry name" value="ATPASE_E1_E2"/>
    <property type="match status" value="1"/>
</dbReference>
<dbReference type="PRINTS" id="PR00119">
    <property type="entry name" value="CATATPASE"/>
</dbReference>
<name>A0A222EPY0_9MOLU</name>
<dbReference type="OrthoDB" id="9813266at2"/>
<dbReference type="GO" id="GO:1902600">
    <property type="term" value="P:proton transmembrane transport"/>
    <property type="evidence" value="ECO:0007669"/>
    <property type="project" value="TreeGrafter"/>
</dbReference>
<evidence type="ECO:0000313" key="14">
    <source>
        <dbReference type="EMBL" id="ASP28334.1"/>
    </source>
</evidence>
<dbReference type="FunFam" id="3.40.50.1000:FF:000001">
    <property type="entry name" value="Phospholipid-transporting ATPase IC"/>
    <property type="match status" value="1"/>
</dbReference>
<dbReference type="GO" id="GO:0036376">
    <property type="term" value="P:sodium ion export across plasma membrane"/>
    <property type="evidence" value="ECO:0007669"/>
    <property type="project" value="TreeGrafter"/>
</dbReference>
<proteinExistence type="inferred from homology"/>
<dbReference type="SFLD" id="SFLDS00003">
    <property type="entry name" value="Haloacid_Dehalogenase"/>
    <property type="match status" value="1"/>
</dbReference>
<dbReference type="InterPro" id="IPR006068">
    <property type="entry name" value="ATPase_P-typ_cation-transptr_C"/>
</dbReference>
<dbReference type="Pfam" id="PF00689">
    <property type="entry name" value="Cation_ATPase_C"/>
    <property type="match status" value="1"/>
</dbReference>
<feature type="transmembrane region" description="Helical" evidence="12">
    <location>
        <begin position="58"/>
        <end position="84"/>
    </location>
</feature>
<dbReference type="FunFam" id="3.40.50.1000:FF:000028">
    <property type="entry name" value="Calcium-transporting P-type ATPase, putative"/>
    <property type="match status" value="1"/>
</dbReference>
<evidence type="ECO:0000256" key="5">
    <source>
        <dbReference type="ARBA" id="ARBA00022692"/>
    </source>
</evidence>
<reference evidence="14 15" key="1">
    <citation type="submission" date="2017-07" db="EMBL/GenBank/DDBJ databases">
        <title>Complete genome sequence of Spiroplasma corruscae EC-1 (DSM 19793).</title>
        <authorList>
            <person name="Tsai Y.-M."/>
            <person name="Lo W.-S."/>
            <person name="Kuo C.-H."/>
        </authorList>
    </citation>
    <scope>NUCLEOTIDE SEQUENCE [LARGE SCALE GENOMIC DNA]</scope>
    <source>
        <strain evidence="14 15">EC-1</strain>
    </source>
</reference>
<feature type="domain" description="Cation-transporting P-type ATPase N-terminal" evidence="13">
    <location>
        <begin position="12"/>
        <end position="86"/>
    </location>
</feature>
<dbReference type="Pfam" id="PF00122">
    <property type="entry name" value="E1-E2_ATPase"/>
    <property type="match status" value="1"/>
</dbReference>
<evidence type="ECO:0000256" key="6">
    <source>
        <dbReference type="ARBA" id="ARBA00022741"/>
    </source>
</evidence>
<keyword evidence="8" id="KW-0460">Magnesium</keyword>
<evidence type="ECO:0000256" key="12">
    <source>
        <dbReference type="SAM" id="Phobius"/>
    </source>
</evidence>
<dbReference type="NCBIfam" id="TIGR01494">
    <property type="entry name" value="ATPase_P-type"/>
    <property type="match status" value="3"/>
</dbReference>
<dbReference type="InterPro" id="IPR008250">
    <property type="entry name" value="ATPase_P-typ_transduc_dom_A_sf"/>
</dbReference>
<keyword evidence="11 12" id="KW-0472">Membrane</keyword>
<evidence type="ECO:0000256" key="2">
    <source>
        <dbReference type="ARBA" id="ARBA00005675"/>
    </source>
</evidence>
<comment type="subcellular location">
    <subcellularLocation>
        <location evidence="1">Cell membrane</location>
        <topology evidence="1">Multi-pass membrane protein</topology>
    </subcellularLocation>
</comment>
<dbReference type="Pfam" id="PF00690">
    <property type="entry name" value="Cation_ATPase_N"/>
    <property type="match status" value="1"/>
</dbReference>
<dbReference type="GO" id="GO:0005524">
    <property type="term" value="F:ATP binding"/>
    <property type="evidence" value="ECO:0007669"/>
    <property type="project" value="UniProtKB-KW"/>
</dbReference>
<feature type="transmembrane region" description="Helical" evidence="12">
    <location>
        <begin position="297"/>
        <end position="320"/>
    </location>
</feature>
<dbReference type="SFLD" id="SFLDF00027">
    <property type="entry name" value="p-type_atpase"/>
    <property type="match status" value="1"/>
</dbReference>
<dbReference type="GO" id="GO:0005391">
    <property type="term" value="F:P-type sodium:potassium-exchanging transporter activity"/>
    <property type="evidence" value="ECO:0007669"/>
    <property type="project" value="TreeGrafter"/>
</dbReference>
<keyword evidence="4" id="KW-0597">Phosphoprotein</keyword>
<feature type="transmembrane region" description="Helical" evidence="12">
    <location>
        <begin position="802"/>
        <end position="819"/>
    </location>
</feature>
<dbReference type="InterPro" id="IPR023299">
    <property type="entry name" value="ATPase_P-typ_cyto_dom_N"/>
</dbReference>
<keyword evidence="5 12" id="KW-0812">Transmembrane</keyword>
<sequence length="919" mass="102812">MEEKVIIDEDLEWYQLSNDALFERLEVNPEKGLSKDQVLKKREIFGENILPSSKKPSILLIFFKTFLDPLSLIMIVAGVLSLIISLVVGKLTAPDIVGLIIIAFIVIINSIIATVQEVKSQNYVSSLDSKEKKVILVLRDSVKKEIPIEQLVPGDIIYVKAGDFVPADIRIIENQLALIDESALTGENEPVLKDDEAITSNNLVLGDQKNIAFMSTLVMEGKLLGVVFGTGKDSQIGKIATNITTSNKEKTPLEAKVIRLTTIIGIISLILGLILFGLSWLFKDNLDEGVRSWNRLMLIAVSAAISVIPESLTIIVKICLMVATKKMARKNVLIKNPKSIETLGNINVICTDKTGTLTQNKMSVDKVFYNFKETLVNEVDLENNKEFFNCIALCSDAVISKKKLGSPTELASIELAIKAKCNYKKLRKDYKRIDEIPFDSKRKMMTTLNLIDDKKFVYSKGALDYVLKNCSYKLIDGVKTKLTEEDKKVIINTIENFASQGLRLLGLAYKEKTMPKERYEKDLIFLGALGIIDPPRPEVKEAVEIARNAGIRVIMITGDHKITAHVIASRLGIVDDEHNDVITGQEIEELSDEDLKIKLKTTNVFARVNPEHKALIVDCLQSEKNIVAMTGDGVNDSPSLVKADVGIAMGINGSGVAKEVSDVILSDDNFKSIISGVNSGRNVYEKIKYSISFLIAANISQIITILLILAIEKDLALSSVNILFHIFIVETIIAIPIGMGKERKGVMNNKPPLNKKESVLKGIILQITLTTLFNSIFAFLNYQLTFLILDTTNPYRADFAKTGVYIAIIFGPIFYALLYNDTFLPISLRIKTAKKDKFKLNYYLISFMFLAIITTVITLLPIEKLNAFFEFRTENMPYYLWLLFFLFSFVQLPFIYFGYNLLKKTISYYSKNKSAIKSQ</sequence>
<dbReference type="SUPFAM" id="SSF81660">
    <property type="entry name" value="Metal cation-transporting ATPase, ATP-binding domain N"/>
    <property type="match status" value="1"/>
</dbReference>
<dbReference type="InterPro" id="IPR023214">
    <property type="entry name" value="HAD_sf"/>
</dbReference>
<dbReference type="InterPro" id="IPR036412">
    <property type="entry name" value="HAD-like_sf"/>
</dbReference>
<dbReference type="Proteomes" id="UP000203229">
    <property type="component" value="Chromosome"/>
</dbReference>
<dbReference type="EMBL" id="CP022535">
    <property type="protein sequence ID" value="ASP28334.1"/>
    <property type="molecule type" value="Genomic_DNA"/>
</dbReference>
<dbReference type="GO" id="GO:1990573">
    <property type="term" value="P:potassium ion import across plasma membrane"/>
    <property type="evidence" value="ECO:0007669"/>
    <property type="project" value="TreeGrafter"/>
</dbReference>
<evidence type="ECO:0000259" key="13">
    <source>
        <dbReference type="SMART" id="SM00831"/>
    </source>
</evidence>
<evidence type="ECO:0000256" key="3">
    <source>
        <dbReference type="ARBA" id="ARBA00022475"/>
    </source>
</evidence>
<feature type="transmembrane region" description="Helical" evidence="12">
    <location>
        <begin position="759"/>
        <end position="782"/>
    </location>
</feature>
<dbReference type="Gene3D" id="2.70.150.10">
    <property type="entry name" value="Calcium-transporting ATPase, cytoplasmic transduction domain A"/>
    <property type="match status" value="1"/>
</dbReference>
<dbReference type="SMART" id="SM00831">
    <property type="entry name" value="Cation_ATPase_N"/>
    <property type="match status" value="1"/>
</dbReference>
<dbReference type="InterPro" id="IPR023298">
    <property type="entry name" value="ATPase_P-typ_TM_dom_sf"/>
</dbReference>
<dbReference type="InterPro" id="IPR044492">
    <property type="entry name" value="P_typ_ATPase_HD_dom"/>
</dbReference>
<feature type="transmembrane region" description="Helical" evidence="12">
    <location>
        <begin position="840"/>
        <end position="860"/>
    </location>
</feature>
<dbReference type="InterPro" id="IPR004014">
    <property type="entry name" value="ATPase_P-typ_cation-transptr_N"/>
</dbReference>
<protein>
    <submittedName>
        <fullName evidence="14">Cation-transporting ATPase</fullName>
    </submittedName>
</protein>
<keyword evidence="10 12" id="KW-1133">Transmembrane helix</keyword>
<dbReference type="SUPFAM" id="SSF56784">
    <property type="entry name" value="HAD-like"/>
    <property type="match status" value="1"/>
</dbReference>
<feature type="transmembrane region" description="Helical" evidence="12">
    <location>
        <begin position="880"/>
        <end position="902"/>
    </location>
</feature>
<dbReference type="InterPro" id="IPR001757">
    <property type="entry name" value="P_typ_ATPase"/>
</dbReference>
<keyword evidence="9" id="KW-1278">Translocase</keyword>
<dbReference type="InterPro" id="IPR059000">
    <property type="entry name" value="ATPase_P-type_domA"/>
</dbReference>
<keyword evidence="3" id="KW-1003">Cell membrane</keyword>
<gene>
    <name evidence="14" type="primary">ctp</name>
    <name evidence="14" type="ORF">SCORR_v1c05620</name>
</gene>
<dbReference type="Gene3D" id="3.40.50.1000">
    <property type="entry name" value="HAD superfamily/HAD-like"/>
    <property type="match status" value="1"/>
</dbReference>
<dbReference type="GO" id="GO:0005886">
    <property type="term" value="C:plasma membrane"/>
    <property type="evidence" value="ECO:0007669"/>
    <property type="project" value="UniProtKB-SubCell"/>
</dbReference>
<evidence type="ECO:0000313" key="15">
    <source>
        <dbReference type="Proteomes" id="UP000203229"/>
    </source>
</evidence>
<evidence type="ECO:0000256" key="8">
    <source>
        <dbReference type="ARBA" id="ARBA00022842"/>
    </source>
</evidence>
<dbReference type="Gene3D" id="1.20.1110.10">
    <property type="entry name" value="Calcium-transporting ATPase, transmembrane domain"/>
    <property type="match status" value="1"/>
</dbReference>
<evidence type="ECO:0000256" key="10">
    <source>
        <dbReference type="ARBA" id="ARBA00022989"/>
    </source>
</evidence>
<feature type="transmembrane region" description="Helical" evidence="12">
    <location>
        <begin position="691"/>
        <end position="711"/>
    </location>
</feature>
<keyword evidence="15" id="KW-1185">Reference proteome</keyword>
<dbReference type="Pfam" id="PF13246">
    <property type="entry name" value="Cation_ATPase"/>
    <property type="match status" value="1"/>
</dbReference>
<dbReference type="GO" id="GO:0016887">
    <property type="term" value="F:ATP hydrolysis activity"/>
    <property type="evidence" value="ECO:0007669"/>
    <property type="project" value="InterPro"/>
</dbReference>
<feature type="transmembrane region" description="Helical" evidence="12">
    <location>
        <begin position="717"/>
        <end position="738"/>
    </location>
</feature>
<dbReference type="SUPFAM" id="SSF81665">
    <property type="entry name" value="Calcium ATPase, transmembrane domain M"/>
    <property type="match status" value="1"/>
</dbReference>
<feature type="transmembrane region" description="Helical" evidence="12">
    <location>
        <begin position="257"/>
        <end position="282"/>
    </location>
</feature>
<dbReference type="GO" id="GO:0006883">
    <property type="term" value="P:intracellular sodium ion homeostasis"/>
    <property type="evidence" value="ECO:0007669"/>
    <property type="project" value="TreeGrafter"/>
</dbReference>
<dbReference type="GO" id="GO:0030007">
    <property type="term" value="P:intracellular potassium ion homeostasis"/>
    <property type="evidence" value="ECO:0007669"/>
    <property type="project" value="TreeGrafter"/>
</dbReference>
<comment type="similarity">
    <text evidence="2">Belongs to the cation transport ATPase (P-type) (TC 3.A.3) family. Type IIA subfamily.</text>
</comment>
<keyword evidence="7" id="KW-0067">ATP-binding</keyword>
<accession>A0A222EPY0</accession>
<dbReference type="Gene3D" id="3.40.1110.10">
    <property type="entry name" value="Calcium-transporting ATPase, cytoplasmic domain N"/>
    <property type="match status" value="1"/>
</dbReference>
<dbReference type="RefSeq" id="WP_094048964.1">
    <property type="nucleotide sequence ID" value="NZ_CP022535.1"/>
</dbReference>
<evidence type="ECO:0000256" key="11">
    <source>
        <dbReference type="ARBA" id="ARBA00023136"/>
    </source>
</evidence>